<protein>
    <submittedName>
        <fullName evidence="1">Uncharacterized protein</fullName>
    </submittedName>
</protein>
<evidence type="ECO:0000313" key="2">
    <source>
        <dbReference type="Proteomes" id="UP001178461"/>
    </source>
</evidence>
<keyword evidence="2" id="KW-1185">Reference proteome</keyword>
<dbReference type="EMBL" id="OX395127">
    <property type="protein sequence ID" value="CAI5765072.1"/>
    <property type="molecule type" value="Genomic_DNA"/>
</dbReference>
<name>A0AA35JTZ7_9SAUR</name>
<feature type="non-terminal residue" evidence="1">
    <location>
        <position position="1"/>
    </location>
</feature>
<sequence length="63" mass="6974">AALGMKVVSAPELSTECIEEKSSAAEMEESHVEDFVIPEESCEVEMEESPKHTIIHVTPCNRE</sequence>
<proteinExistence type="predicted"/>
<evidence type="ECO:0000313" key="1">
    <source>
        <dbReference type="EMBL" id="CAI5765072.1"/>
    </source>
</evidence>
<dbReference type="AlphaFoldDB" id="A0AA35JTZ7"/>
<dbReference type="Proteomes" id="UP001178461">
    <property type="component" value="Chromosome 2"/>
</dbReference>
<gene>
    <name evidence="1" type="ORF">PODLI_1B003247</name>
</gene>
<reference evidence="1" key="1">
    <citation type="submission" date="2022-12" db="EMBL/GenBank/DDBJ databases">
        <authorList>
            <person name="Alioto T."/>
            <person name="Alioto T."/>
            <person name="Gomez Garrido J."/>
        </authorList>
    </citation>
    <scope>NUCLEOTIDE SEQUENCE</scope>
</reference>
<organism evidence="1 2">
    <name type="scientific">Podarcis lilfordi</name>
    <name type="common">Lilford's wall lizard</name>
    <dbReference type="NCBI Taxonomy" id="74358"/>
    <lineage>
        <taxon>Eukaryota</taxon>
        <taxon>Metazoa</taxon>
        <taxon>Chordata</taxon>
        <taxon>Craniata</taxon>
        <taxon>Vertebrata</taxon>
        <taxon>Euteleostomi</taxon>
        <taxon>Lepidosauria</taxon>
        <taxon>Squamata</taxon>
        <taxon>Bifurcata</taxon>
        <taxon>Unidentata</taxon>
        <taxon>Episquamata</taxon>
        <taxon>Laterata</taxon>
        <taxon>Lacertibaenia</taxon>
        <taxon>Lacertidae</taxon>
        <taxon>Podarcis</taxon>
    </lineage>
</organism>
<accession>A0AA35JTZ7</accession>